<gene>
    <name evidence="2" type="ORF">DWY46_18730</name>
</gene>
<dbReference type="RefSeq" id="WP_118031757.1">
    <property type="nucleotide sequence ID" value="NZ_QRUH01000029.1"/>
</dbReference>
<dbReference type="InterPro" id="IPR005039">
    <property type="entry name" value="Ant_C"/>
</dbReference>
<dbReference type="PANTHER" id="PTHR36180">
    <property type="entry name" value="DNA-BINDING PROTEIN-RELATED-RELATED"/>
    <property type="match status" value="1"/>
</dbReference>
<proteinExistence type="predicted"/>
<evidence type="ECO:0000313" key="2">
    <source>
        <dbReference type="EMBL" id="RGR44405.1"/>
    </source>
</evidence>
<dbReference type="AlphaFoldDB" id="A0A412EKS7"/>
<evidence type="ECO:0000259" key="1">
    <source>
        <dbReference type="PROSITE" id="PS51750"/>
    </source>
</evidence>
<dbReference type="PANTHER" id="PTHR36180:SF2">
    <property type="entry name" value="BRO FAMILY PROTEIN"/>
    <property type="match status" value="1"/>
</dbReference>
<dbReference type="EMBL" id="QRUH01000029">
    <property type="protein sequence ID" value="RGR44405.1"/>
    <property type="molecule type" value="Genomic_DNA"/>
</dbReference>
<dbReference type="Proteomes" id="UP000285839">
    <property type="component" value="Unassembled WGS sequence"/>
</dbReference>
<evidence type="ECO:0000313" key="3">
    <source>
        <dbReference type="Proteomes" id="UP000285839"/>
    </source>
</evidence>
<dbReference type="Pfam" id="PF03374">
    <property type="entry name" value="ANT"/>
    <property type="match status" value="1"/>
</dbReference>
<name>A0A412EKS7_9FIRM</name>
<feature type="domain" description="Bro-N" evidence="1">
    <location>
        <begin position="1"/>
        <end position="104"/>
    </location>
</feature>
<organism evidence="2 3">
    <name type="scientific">Blautia obeum</name>
    <dbReference type="NCBI Taxonomy" id="40520"/>
    <lineage>
        <taxon>Bacteria</taxon>
        <taxon>Bacillati</taxon>
        <taxon>Bacillota</taxon>
        <taxon>Clostridia</taxon>
        <taxon>Lachnospirales</taxon>
        <taxon>Lachnospiraceae</taxon>
        <taxon>Blautia</taxon>
    </lineage>
</organism>
<comment type="caution">
    <text evidence="2">The sequence shown here is derived from an EMBL/GenBank/DDBJ whole genome shotgun (WGS) entry which is preliminary data.</text>
</comment>
<dbReference type="Pfam" id="PF02498">
    <property type="entry name" value="Bro-N"/>
    <property type="match status" value="1"/>
</dbReference>
<dbReference type="SMART" id="SM01040">
    <property type="entry name" value="Bro-N"/>
    <property type="match status" value="1"/>
</dbReference>
<dbReference type="PROSITE" id="PS51750">
    <property type="entry name" value="BRO_N"/>
    <property type="match status" value="1"/>
</dbReference>
<dbReference type="InterPro" id="IPR003497">
    <property type="entry name" value="BRO_N_domain"/>
</dbReference>
<sequence length="268" mass="30592">MDCLQIFNSKDFGQIRTVEINGKLYFVANDVARALGYKRPADAVTAHCKGSVKHRCLTDGGEQELKVIPEGDIYRLTTRSKLPSAEKFESWVFDEVVPSIRTNGGYIVGQETLSDDELMAKAILVAQKKIAERDQLIEEQRQQISVKNQIIGELKPKADYYDEILKNPGLVTITQIAKDYGMSGKKMNDILHDLGIQYKQSGQWLLYDKYSKNGYTHSETVDIVRSDGRRDVKMNTKWKQKGRIFLYNMLKEKGIVPMIEQENAQMTM</sequence>
<protein>
    <recommendedName>
        <fullName evidence="1">Bro-N domain-containing protein</fullName>
    </recommendedName>
</protein>
<reference evidence="2 3" key="1">
    <citation type="submission" date="2018-08" db="EMBL/GenBank/DDBJ databases">
        <title>A genome reference for cultivated species of the human gut microbiota.</title>
        <authorList>
            <person name="Zou Y."/>
            <person name="Xue W."/>
            <person name="Luo G."/>
        </authorList>
    </citation>
    <scope>NUCLEOTIDE SEQUENCE [LARGE SCALE GENOMIC DNA]</scope>
    <source>
        <strain evidence="2 3">AF25-21</strain>
    </source>
</reference>
<accession>A0A412EKS7</accession>
<dbReference type="GO" id="GO:0003677">
    <property type="term" value="F:DNA binding"/>
    <property type="evidence" value="ECO:0007669"/>
    <property type="project" value="InterPro"/>
</dbReference>